<reference evidence="2 3" key="1">
    <citation type="submission" date="2018-05" db="EMBL/GenBank/DDBJ databases">
        <title>Kurthia sibirica genome sequence.</title>
        <authorList>
            <person name="Maclea K.S."/>
            <person name="Goen A.E."/>
        </authorList>
    </citation>
    <scope>NUCLEOTIDE SEQUENCE [LARGE SCALE GENOMIC DNA]</scope>
    <source>
        <strain evidence="2 3">ATCC 49154</strain>
    </source>
</reference>
<dbReference type="AlphaFoldDB" id="A0A2U3APK5"/>
<protein>
    <submittedName>
        <fullName evidence="2">Uncharacterized protein</fullName>
    </submittedName>
</protein>
<proteinExistence type="predicted"/>
<dbReference type="EMBL" id="QFVR01000003">
    <property type="protein sequence ID" value="PWI26472.1"/>
    <property type="molecule type" value="Genomic_DNA"/>
</dbReference>
<dbReference type="RefSeq" id="WP_109305076.1">
    <property type="nucleotide sequence ID" value="NZ_BJUF01000003.1"/>
</dbReference>
<name>A0A2U3APK5_9BACL</name>
<keyword evidence="1" id="KW-0812">Transmembrane</keyword>
<evidence type="ECO:0000313" key="3">
    <source>
        <dbReference type="Proteomes" id="UP000245938"/>
    </source>
</evidence>
<accession>A0A2U3APK5</accession>
<dbReference type="Proteomes" id="UP000245938">
    <property type="component" value="Unassembled WGS sequence"/>
</dbReference>
<feature type="transmembrane region" description="Helical" evidence="1">
    <location>
        <begin position="147"/>
        <end position="168"/>
    </location>
</feature>
<keyword evidence="1" id="KW-1133">Transmembrane helix</keyword>
<keyword evidence="3" id="KW-1185">Reference proteome</keyword>
<dbReference type="OrthoDB" id="4376109at2"/>
<sequence length="169" mass="19000">MLNNAEIQEYINTQPKYKGSEVAQVDSKSAIGASHLLYKRGSDKMIFIKIDETLVRAGDKKNKNIAPIQSVSEVAVFSFHAFSKAQFEKFALARQYTFTSDDGDTLVLKTWLSTVELLAVIPKKLNVEVIDHKWYEKIVGFRSKNPLKMTAAIVIYGGVLALLANWLLF</sequence>
<gene>
    <name evidence="2" type="ORF">DEX24_03845</name>
</gene>
<evidence type="ECO:0000313" key="2">
    <source>
        <dbReference type="EMBL" id="PWI26472.1"/>
    </source>
</evidence>
<comment type="caution">
    <text evidence="2">The sequence shown here is derived from an EMBL/GenBank/DDBJ whole genome shotgun (WGS) entry which is preliminary data.</text>
</comment>
<evidence type="ECO:0000256" key="1">
    <source>
        <dbReference type="SAM" id="Phobius"/>
    </source>
</evidence>
<keyword evidence="1" id="KW-0472">Membrane</keyword>
<organism evidence="2 3">
    <name type="scientific">Kurthia sibirica</name>
    <dbReference type="NCBI Taxonomy" id="202750"/>
    <lineage>
        <taxon>Bacteria</taxon>
        <taxon>Bacillati</taxon>
        <taxon>Bacillota</taxon>
        <taxon>Bacilli</taxon>
        <taxon>Bacillales</taxon>
        <taxon>Caryophanaceae</taxon>
        <taxon>Kurthia</taxon>
    </lineage>
</organism>